<evidence type="ECO:0000259" key="12">
    <source>
        <dbReference type="SMART" id="SM01285"/>
    </source>
</evidence>
<dbReference type="InterPro" id="IPR033825">
    <property type="entry name" value="Spt16_M24"/>
</dbReference>
<dbReference type="Gene3D" id="3.40.350.10">
    <property type="entry name" value="Creatinase/prolidase N-terminal domain"/>
    <property type="match status" value="1"/>
</dbReference>
<dbReference type="EMBL" id="CABD030083037">
    <property type="status" value="NOT_ANNOTATED_CDS"/>
    <property type="molecule type" value="Genomic_DNA"/>
</dbReference>
<dbReference type="InterPro" id="IPR036005">
    <property type="entry name" value="Creatinase/aminopeptidase-like"/>
</dbReference>
<feature type="domain" description="Histone chaperone RTT106/FACT complex subunit SPT16-like middle" evidence="14">
    <location>
        <begin position="623"/>
        <end position="696"/>
    </location>
</feature>
<dbReference type="GO" id="GO:0031491">
    <property type="term" value="F:nucleosome binding"/>
    <property type="evidence" value="ECO:0000318"/>
    <property type="project" value="GO_Central"/>
</dbReference>
<evidence type="ECO:0000256" key="7">
    <source>
        <dbReference type="ARBA" id="ARBA00023163"/>
    </source>
</evidence>
<keyword evidence="2 10" id="KW-0158">Chromosome</keyword>
<keyword evidence="4 10" id="KW-0227">DNA damage</keyword>
<dbReference type="SMART" id="SM01285">
    <property type="entry name" value="FACT-Spt16_Nlob"/>
    <property type="match status" value="1"/>
</dbReference>
<dbReference type="GO" id="GO:0006260">
    <property type="term" value="P:DNA replication"/>
    <property type="evidence" value="ECO:0007669"/>
    <property type="project" value="UniProtKB-KW"/>
</dbReference>
<evidence type="ECO:0000256" key="4">
    <source>
        <dbReference type="ARBA" id="ARBA00022763"/>
    </source>
</evidence>
<reference evidence="15 16" key="2">
    <citation type="journal article" date="2012" name="Nature">
        <title>Insights into hominid evolution from the gorilla genome sequence.</title>
        <authorList>
            <person name="Scally A."/>
            <person name="Dutheil J.Y."/>
            <person name="Hillier L.W."/>
            <person name="Jordan G.E."/>
            <person name="Goodhead I."/>
            <person name="Herrero J."/>
            <person name="Hobolth A."/>
            <person name="Lappalainen T."/>
            <person name="Mailund T."/>
            <person name="Marques-Bonet T."/>
            <person name="McCarthy S."/>
            <person name="Montgomery S.H."/>
            <person name="Schwalie P.C."/>
            <person name="Tang Y.A."/>
            <person name="Ward M.C."/>
            <person name="Xue Y."/>
            <person name="Yngvadottir B."/>
            <person name="Alkan C."/>
            <person name="Andersen L.N."/>
            <person name="Ayub Q."/>
            <person name="Ball E.V."/>
            <person name="Beal K."/>
            <person name="Bradley B.J."/>
            <person name="Chen Y."/>
            <person name="Clee C.M."/>
            <person name="Fitzgerald S."/>
            <person name="Graves T.A."/>
            <person name="Gu Y."/>
            <person name="Heath P."/>
            <person name="Heger A."/>
            <person name="Karakoc E."/>
            <person name="Kolb-Kokocinski A."/>
            <person name="Laird G.K."/>
            <person name="Lunter G."/>
            <person name="Meader S."/>
            <person name="Mort M."/>
            <person name="Mullikin J.C."/>
            <person name="Munch K."/>
            <person name="O'Connor T.D."/>
            <person name="Phillips A.D."/>
            <person name="Prado-Martinez J."/>
            <person name="Rogers A.S."/>
            <person name="Sajjadian S."/>
            <person name="Schmidt D."/>
            <person name="Shaw K."/>
            <person name="Simpson J.T."/>
            <person name="Stenson P.D."/>
            <person name="Turner D.J."/>
            <person name="Vigilant L."/>
            <person name="Vilella A.J."/>
            <person name="Whitener W."/>
            <person name="Zhu B."/>
            <person name="Cooper D.N."/>
            <person name="de Jong P."/>
            <person name="Dermitzakis E.T."/>
            <person name="Eichler E.E."/>
            <person name="Flicek P."/>
            <person name="Goldman N."/>
            <person name="Mundy N.I."/>
            <person name="Ning Z."/>
            <person name="Odom D.T."/>
            <person name="Ponting C.P."/>
            <person name="Quail M.A."/>
            <person name="Ryder O.A."/>
            <person name="Searle S.M."/>
            <person name="Warren W.C."/>
            <person name="Wilson R.K."/>
            <person name="Schierup M.H."/>
            <person name="Rogers J."/>
            <person name="Tyler-Smith C."/>
            <person name="Durbin R."/>
        </authorList>
    </citation>
    <scope>NUCLEOTIDE SEQUENCE [LARGE SCALE GENOMIC DNA]</scope>
</reference>
<evidence type="ECO:0000256" key="11">
    <source>
        <dbReference type="SAM" id="MobiDB-lite"/>
    </source>
</evidence>
<dbReference type="Gene3D" id="2.30.29.30">
    <property type="entry name" value="Pleckstrin-homology domain (PH domain)/Phosphotyrosine-binding domain (PTB)"/>
    <property type="match status" value="1"/>
</dbReference>
<comment type="similarity">
    <text evidence="1 10">Belongs to the peptidase M24 family. SPT16 subfamily.</text>
</comment>
<dbReference type="Gene3D" id="2.30.29.150">
    <property type="match status" value="1"/>
</dbReference>
<dbReference type="GO" id="GO:0006368">
    <property type="term" value="P:transcription elongation by RNA polymerase II"/>
    <property type="evidence" value="ECO:0000318"/>
    <property type="project" value="GO_Central"/>
</dbReference>
<comment type="subcellular location">
    <subcellularLocation>
        <location evidence="10">Nucleus</location>
    </subcellularLocation>
    <subcellularLocation>
        <location evidence="10">Chromosome</location>
    </subcellularLocation>
</comment>
<dbReference type="InterPro" id="IPR056595">
    <property type="entry name" value="Fact-SPT16_PH"/>
</dbReference>
<dbReference type="GeneTree" id="ENSGT00390000014495"/>
<dbReference type="Ensembl" id="ENSGGOT00000043200.1">
    <property type="protein sequence ID" value="ENSGGOP00000033975.1"/>
    <property type="gene ID" value="ENSGGOG00000040520.1"/>
</dbReference>
<accession>A0A2I2YGB3</accession>
<evidence type="ECO:0000256" key="10">
    <source>
        <dbReference type="RuleBase" id="RU367052"/>
    </source>
</evidence>
<proteinExistence type="inferred from homology"/>
<dbReference type="InterPro" id="IPR013953">
    <property type="entry name" value="FACT_SPT16_M"/>
</dbReference>
<feature type="region of interest" description="Disordered" evidence="11">
    <location>
        <begin position="727"/>
        <end position="851"/>
    </location>
</feature>
<feature type="compositionally biased region" description="Basic residues" evidence="11">
    <location>
        <begin position="816"/>
        <end position="831"/>
    </location>
</feature>
<dbReference type="FunFam" id="2.30.29.30:FF:000017">
    <property type="entry name" value="FACT complex subunit SPT16"/>
    <property type="match status" value="1"/>
</dbReference>
<dbReference type="FunFam" id="3.40.350.10:FF:000005">
    <property type="entry name" value="SPT16 homolog, facilitates chromatin-remodeling subunit"/>
    <property type="match status" value="1"/>
</dbReference>
<dbReference type="InterPro" id="IPR029148">
    <property type="entry name" value="FACT-SPT16_Nlobe"/>
</dbReference>
<comment type="function">
    <text evidence="10">Component of the FACT complex, a general chromatin factor that acts to reorganize nucleosomes. The FACT complex is involved in multiple processes that require DNA as a template such as mRNA elongation, DNA replication and DNA repair. During transcription elongation the FACT complex acts as a histone chaperone that both destabilizes and restores nucleosomal structure. It facilitates the passage of RNA polymerase II and transcription by promoting the dissociation of one histone H2A-H2B dimer from the nucleosome, then subsequently promotes the reestablishment of the nucleosome following the passage of RNA polymerase II.</text>
</comment>
<dbReference type="GO" id="GO:0006281">
    <property type="term" value="P:DNA repair"/>
    <property type="evidence" value="ECO:0007669"/>
    <property type="project" value="UniProtKB-UniRule"/>
</dbReference>
<feature type="compositionally biased region" description="Basic and acidic residues" evidence="11">
    <location>
        <begin position="785"/>
        <end position="807"/>
    </location>
</feature>
<reference evidence="16" key="1">
    <citation type="submission" date="2011-05" db="EMBL/GenBank/DDBJ databases">
        <title>Insights into the evolution of the great apes provided by the gorilla genome.</title>
        <authorList>
            <person name="Scally A."/>
        </authorList>
    </citation>
    <scope>NUCLEOTIDE SEQUENCE [LARGE SCALE GENOMIC DNA]</scope>
</reference>
<dbReference type="Pfam" id="PF00557">
    <property type="entry name" value="Peptidase_M24"/>
    <property type="match status" value="2"/>
</dbReference>
<evidence type="ECO:0000256" key="2">
    <source>
        <dbReference type="ARBA" id="ARBA00022454"/>
    </source>
</evidence>
<dbReference type="InterPro" id="IPR040258">
    <property type="entry name" value="Spt16"/>
</dbReference>
<dbReference type="Pfam" id="PF21091">
    <property type="entry name" value="SPT16_C"/>
    <property type="match status" value="1"/>
</dbReference>
<dbReference type="CDD" id="cd01091">
    <property type="entry name" value="CDC68-like"/>
    <property type="match status" value="1"/>
</dbReference>
<feature type="domain" description="FACT complex subunit SPT16 middle" evidence="13">
    <location>
        <begin position="399"/>
        <end position="513"/>
    </location>
</feature>
<dbReference type="InterPro" id="IPR029149">
    <property type="entry name" value="Creatin/AminoP/Spt16_N"/>
</dbReference>
<protein>
    <recommendedName>
        <fullName evidence="10">FACT complex subunit</fullName>
    </recommendedName>
</protein>
<keyword evidence="7 10" id="KW-0804">Transcription</keyword>
<dbReference type="Gene3D" id="3.90.230.10">
    <property type="entry name" value="Creatinase/methionine aminopeptidase superfamily"/>
    <property type="match status" value="1"/>
</dbReference>
<dbReference type="OMA" id="MECESKK"/>
<reference evidence="15" key="4">
    <citation type="submission" date="2025-09" db="UniProtKB">
        <authorList>
            <consortium name="Ensembl"/>
        </authorList>
    </citation>
    <scope>IDENTIFICATION</scope>
</reference>
<dbReference type="GO" id="GO:0035101">
    <property type="term" value="C:FACT complex"/>
    <property type="evidence" value="ECO:0000318"/>
    <property type="project" value="GO_Central"/>
</dbReference>
<dbReference type="InterPro" id="IPR011993">
    <property type="entry name" value="PH-like_dom_sf"/>
</dbReference>
<dbReference type="Proteomes" id="UP000001519">
    <property type="component" value="Chromosome 12"/>
</dbReference>
<organism evidence="15 16">
    <name type="scientific">Gorilla gorilla gorilla</name>
    <name type="common">Western lowland gorilla</name>
    <dbReference type="NCBI Taxonomy" id="9595"/>
    <lineage>
        <taxon>Eukaryota</taxon>
        <taxon>Metazoa</taxon>
        <taxon>Chordata</taxon>
        <taxon>Craniata</taxon>
        <taxon>Vertebrata</taxon>
        <taxon>Euteleostomi</taxon>
        <taxon>Mammalia</taxon>
        <taxon>Eutheria</taxon>
        <taxon>Euarchontoglires</taxon>
        <taxon>Primates</taxon>
        <taxon>Haplorrhini</taxon>
        <taxon>Catarrhini</taxon>
        <taxon>Hominidae</taxon>
        <taxon>Gorilla</taxon>
    </lineage>
</organism>
<evidence type="ECO:0000256" key="6">
    <source>
        <dbReference type="ARBA" id="ARBA00023054"/>
    </source>
</evidence>
<keyword evidence="9 10" id="KW-0539">Nucleus</keyword>
<dbReference type="FunFam" id="3.90.230.10:FF:000005">
    <property type="entry name" value="FACT complex subunit spt16"/>
    <property type="match status" value="1"/>
</dbReference>
<dbReference type="SMART" id="SM01287">
    <property type="entry name" value="Rtt106"/>
    <property type="match status" value="1"/>
</dbReference>
<dbReference type="InParanoid" id="A0A2I2YGB3"/>
<evidence type="ECO:0000259" key="14">
    <source>
        <dbReference type="SMART" id="SM01287"/>
    </source>
</evidence>
<keyword evidence="6" id="KW-0175">Coiled coil</keyword>
<dbReference type="Pfam" id="PF14826">
    <property type="entry name" value="FACT-Spt16_Nlob"/>
    <property type="match status" value="1"/>
</dbReference>
<name>A0A2I2YGB3_GORGO</name>
<keyword evidence="8 10" id="KW-0234">DNA repair</keyword>
<dbReference type="Pfam" id="PF24824">
    <property type="entry name" value="PH_SPT16"/>
    <property type="match status" value="1"/>
</dbReference>
<dbReference type="FunFam" id="2.30.29.150:FF:000003">
    <property type="entry name" value="FACT complex subunit SPT16"/>
    <property type="match status" value="1"/>
</dbReference>
<dbReference type="AlphaFoldDB" id="A0A2I2YGB3"/>
<dbReference type="STRING" id="9593.ENSGGOP00000033975"/>
<evidence type="ECO:0000256" key="1">
    <source>
        <dbReference type="ARBA" id="ARBA00010779"/>
    </source>
</evidence>
<keyword evidence="5 10" id="KW-0805">Transcription regulation</keyword>
<evidence type="ECO:0000256" key="8">
    <source>
        <dbReference type="ARBA" id="ARBA00023204"/>
    </source>
</evidence>
<dbReference type="InterPro" id="IPR013719">
    <property type="entry name" value="RTT106/SPT16-like_middle_dom"/>
</dbReference>
<evidence type="ECO:0000313" key="16">
    <source>
        <dbReference type="Proteomes" id="UP000001519"/>
    </source>
</evidence>
<comment type="subunit">
    <text evidence="10">Component of the FACT complex.</text>
</comment>
<evidence type="ECO:0000259" key="13">
    <source>
        <dbReference type="SMART" id="SM01286"/>
    </source>
</evidence>
<feature type="domain" description="FACT complex subunit SPT16 N-terminal lobe" evidence="12">
    <location>
        <begin position="5"/>
        <end position="130"/>
    </location>
</feature>
<feature type="compositionally biased region" description="Acidic residues" evidence="11">
    <location>
        <begin position="727"/>
        <end position="773"/>
    </location>
</feature>
<sequence>MAVTLDKDAYYRNWQKGEDEYANTWLFGYELTDTTMVFCEDKIIFMASKKKVEFLKQIANTKGNENANGAPAIRLSKSSFDKMIEAIKESKNGKKIGVFSKDKFPGEFMKSWNDCLNKEGFDKIDISAVVAYTVAVKEDGELKLMKKAAGITSEVFNKFFKERVMEIVDADEKSVEKAVEEKKYLAGADPSTVEMCYPPIIQSGGNYNLKFSVVSDKNHMHFGAITCAVRIRFKSYFQENYNFLLQLQEELLKELRHGVKICDVYNAVMDVAKKQKPELLNKITRNLGFGVGIEFHESFLVINSKNQYKLKTGMVFSINLGFSDLNNKEGKKPEEKTYALFLSDTVLMDEDGPATVLTSVKKKVKNVGIFLRNKDEEEEEEEKDEAEDLLGRGSRARLNSMKKENRRFRKLTNLMLCPWKEIILTCKPTFIKLHTKRHTMTGEQTVPALNLQNKCYKTREAEEKEKEGIVKQDSLVINLNWSNSKLKDLYIRPNIAQKRLQGALEAHVNGFRFKSVQGDKVDILYNNIKHALFQLCDGVMIIVLHFHLKNAIMFGKKWHTDVQFYTEVGEITTDLGKHQHMHDRDDLYAEQMEREMRHKLKTKVEALTKEELEFEVPFRDLGFNGAPYRSTCLLQPTSSVLVNTTEWPPFVVTLDEFHLKNFDMVIVYKDYSKKVTMINAILVEWLNSCNLKYTEGVQSLIWTKVIKTIVDDPEGFFEQGVWSFLEPEDEGSDAEEGDSESEIEDETFNPSEDDYEEEEEDSDDDYSSEAEESDSSKESLGSEEESGKDWDELEEEARKADQESCYKEEEEQSRSMSRKRKASVHSLRRGSNRGSNRGSTHSSAPPKKKRK</sequence>
<evidence type="ECO:0000256" key="9">
    <source>
        <dbReference type="ARBA" id="ARBA00023242"/>
    </source>
</evidence>
<evidence type="ECO:0000256" key="3">
    <source>
        <dbReference type="ARBA" id="ARBA00022705"/>
    </source>
</evidence>
<keyword evidence="16" id="KW-1185">Reference proteome</keyword>
<keyword evidence="3 10" id="KW-0235">DNA replication</keyword>
<dbReference type="PANTHER" id="PTHR13980:SF22">
    <property type="entry name" value="FACT COMPLEX SUBUNIT"/>
    <property type="match status" value="1"/>
</dbReference>
<evidence type="ECO:0000313" key="15">
    <source>
        <dbReference type="Ensembl" id="ENSGGOP00000033975.1"/>
    </source>
</evidence>
<dbReference type="SUPFAM" id="SSF55920">
    <property type="entry name" value="Creatinase/aminopeptidase"/>
    <property type="match status" value="1"/>
</dbReference>
<dbReference type="InterPro" id="IPR000994">
    <property type="entry name" value="Pept_M24"/>
</dbReference>
<evidence type="ECO:0000256" key="5">
    <source>
        <dbReference type="ARBA" id="ARBA00023015"/>
    </source>
</evidence>
<dbReference type="PANTHER" id="PTHR13980">
    <property type="entry name" value="CDC68 RELATED"/>
    <property type="match status" value="1"/>
</dbReference>
<dbReference type="InterPro" id="IPR048969">
    <property type="entry name" value="FACT_SPT16_C"/>
</dbReference>
<reference evidence="15" key="3">
    <citation type="submission" date="2025-08" db="UniProtKB">
        <authorList>
            <consortium name="Ensembl"/>
        </authorList>
    </citation>
    <scope>IDENTIFICATION</scope>
</reference>
<dbReference type="SMART" id="SM01286">
    <property type="entry name" value="SPT16"/>
    <property type="match status" value="1"/>
</dbReference>